<sequence>MIPKILSKSEADEISSCIDEAKHVVIVCHVAPDGDAIGSSLALWHTLADLGKDVYVIVPDPYPASLRFLKGCKDILVYTRYTDFAQKLIERADLIFCLDFNEPKRVDSMETVLMASKAKKILIDHHLYPSSFCDITISHPEISSSCEVLFRVICGLGLFEQMSVDAANAIYTGMMTDTGNFTYNSNYPEMYITIAELIKKGINKDTIYARIHNTNSEEKLRLNGFAISQKMEVFPEYDAAIISLSQKELNHYHYQKGDTEGLVNVPLSMENILFSAFLREESNLIKISLRSKGTFPANKIASEYFNGGGHLNAAGGEFYGTLKEAEDLMHKILPVIGELAIQSKKEQ</sequence>
<dbReference type="GO" id="GO:0003676">
    <property type="term" value="F:nucleic acid binding"/>
    <property type="evidence" value="ECO:0007669"/>
    <property type="project" value="InterPro"/>
</dbReference>
<evidence type="ECO:0000259" key="1">
    <source>
        <dbReference type="Pfam" id="PF01368"/>
    </source>
</evidence>
<evidence type="ECO:0000259" key="2">
    <source>
        <dbReference type="Pfam" id="PF02272"/>
    </source>
</evidence>
<evidence type="ECO:0000313" key="4">
    <source>
        <dbReference type="Proteomes" id="UP000886722"/>
    </source>
</evidence>
<dbReference type="AlphaFoldDB" id="A0A9D1GEU2"/>
<protein>
    <submittedName>
        <fullName evidence="3">DHH family phosphoesterase</fullName>
    </submittedName>
</protein>
<reference evidence="3" key="1">
    <citation type="submission" date="2020-10" db="EMBL/GenBank/DDBJ databases">
        <authorList>
            <person name="Gilroy R."/>
        </authorList>
    </citation>
    <scope>NUCLEOTIDE SEQUENCE</scope>
    <source>
        <strain evidence="3">21143</strain>
    </source>
</reference>
<dbReference type="InterPro" id="IPR038763">
    <property type="entry name" value="DHH_sf"/>
</dbReference>
<comment type="caution">
    <text evidence="3">The sequence shown here is derived from an EMBL/GenBank/DDBJ whole genome shotgun (WGS) entry which is preliminary data.</text>
</comment>
<name>A0A9D1GEU2_9BACT</name>
<proteinExistence type="predicted"/>
<dbReference type="Proteomes" id="UP000886722">
    <property type="component" value="Unassembled WGS sequence"/>
</dbReference>
<dbReference type="InterPro" id="IPR003156">
    <property type="entry name" value="DHHA1_dom"/>
</dbReference>
<dbReference type="InterPro" id="IPR001667">
    <property type="entry name" value="DDH_dom"/>
</dbReference>
<gene>
    <name evidence="3" type="ORF">IAD06_02270</name>
</gene>
<feature type="domain" description="DHHA1" evidence="2">
    <location>
        <begin position="253"/>
        <end position="327"/>
    </location>
</feature>
<organism evidence="3 4">
    <name type="scientific">Candidatus Caccoplasma intestinavium</name>
    <dbReference type="NCBI Taxonomy" id="2840716"/>
    <lineage>
        <taxon>Bacteria</taxon>
        <taxon>Pseudomonadati</taxon>
        <taxon>Bacteroidota</taxon>
        <taxon>Bacteroidia</taxon>
        <taxon>Bacteroidales</taxon>
        <taxon>Bacteroidaceae</taxon>
        <taxon>Bacteroidaceae incertae sedis</taxon>
        <taxon>Candidatus Caccoplasma</taxon>
    </lineage>
</organism>
<dbReference type="SUPFAM" id="SSF64182">
    <property type="entry name" value="DHH phosphoesterases"/>
    <property type="match status" value="1"/>
</dbReference>
<dbReference type="Gene3D" id="3.10.310.30">
    <property type="match status" value="1"/>
</dbReference>
<dbReference type="Gene3D" id="3.90.1640.10">
    <property type="entry name" value="inorganic pyrophosphatase (n-terminal core)"/>
    <property type="match status" value="1"/>
</dbReference>
<feature type="domain" description="DDH" evidence="1">
    <location>
        <begin position="24"/>
        <end position="174"/>
    </location>
</feature>
<accession>A0A9D1GEU2</accession>
<dbReference type="Pfam" id="PF02272">
    <property type="entry name" value="DHHA1"/>
    <property type="match status" value="1"/>
</dbReference>
<dbReference type="Pfam" id="PF01368">
    <property type="entry name" value="DHH"/>
    <property type="match status" value="1"/>
</dbReference>
<dbReference type="PANTHER" id="PTHR47618:SF1">
    <property type="entry name" value="BIFUNCTIONAL OLIGORIBONUCLEASE AND PAP PHOSPHATASE NRNA"/>
    <property type="match status" value="1"/>
</dbReference>
<dbReference type="EMBL" id="DVKT01000015">
    <property type="protein sequence ID" value="HIT38854.1"/>
    <property type="molecule type" value="Genomic_DNA"/>
</dbReference>
<reference evidence="3" key="2">
    <citation type="journal article" date="2021" name="PeerJ">
        <title>Extensive microbial diversity within the chicken gut microbiome revealed by metagenomics and culture.</title>
        <authorList>
            <person name="Gilroy R."/>
            <person name="Ravi A."/>
            <person name="Getino M."/>
            <person name="Pursley I."/>
            <person name="Horton D.L."/>
            <person name="Alikhan N.F."/>
            <person name="Baker D."/>
            <person name="Gharbi K."/>
            <person name="Hall N."/>
            <person name="Watson M."/>
            <person name="Adriaenssens E.M."/>
            <person name="Foster-Nyarko E."/>
            <person name="Jarju S."/>
            <person name="Secka A."/>
            <person name="Antonio M."/>
            <person name="Oren A."/>
            <person name="Chaudhuri R.R."/>
            <person name="La Ragione R."/>
            <person name="Hildebrand F."/>
            <person name="Pallen M.J."/>
        </authorList>
    </citation>
    <scope>NUCLEOTIDE SEQUENCE</scope>
    <source>
        <strain evidence="3">21143</strain>
    </source>
</reference>
<dbReference type="PANTHER" id="PTHR47618">
    <property type="entry name" value="BIFUNCTIONAL OLIGORIBONUCLEASE AND PAP PHOSPHATASE NRNA"/>
    <property type="match status" value="1"/>
</dbReference>
<dbReference type="InterPro" id="IPR051319">
    <property type="entry name" value="Oligoribo/pAp-PDE_c-di-AMP_PDE"/>
</dbReference>
<evidence type="ECO:0000313" key="3">
    <source>
        <dbReference type="EMBL" id="HIT38854.1"/>
    </source>
</evidence>